<dbReference type="SUPFAM" id="SSF55073">
    <property type="entry name" value="Nucleotide cyclase"/>
    <property type="match status" value="1"/>
</dbReference>
<comment type="caution">
    <text evidence="13">The sequence shown here is derived from an EMBL/GenBank/DDBJ whole genome shotgun (WGS) entry which is preliminary data.</text>
</comment>
<dbReference type="InterPro" id="IPR029787">
    <property type="entry name" value="Nucleotide_cyclase"/>
</dbReference>
<gene>
    <name evidence="13" type="ORF">M9Y10_032343</name>
    <name evidence="14" type="ORF">M9Y10_035713</name>
</gene>
<dbReference type="PANTHER" id="PTHR45627">
    <property type="entry name" value="ADENYLATE CYCLASE TYPE 1"/>
    <property type="match status" value="1"/>
</dbReference>
<comment type="catalytic activity">
    <reaction evidence="1">
        <text>ATP = 3',5'-cyclic AMP + diphosphate</text>
        <dbReference type="Rhea" id="RHEA:15389"/>
        <dbReference type="ChEBI" id="CHEBI:30616"/>
        <dbReference type="ChEBI" id="CHEBI:33019"/>
        <dbReference type="ChEBI" id="CHEBI:58165"/>
        <dbReference type="EC" id="4.6.1.1"/>
    </reaction>
</comment>
<proteinExistence type="predicted"/>
<keyword evidence="7" id="KW-0067">ATP-binding</keyword>
<evidence type="ECO:0000313" key="13">
    <source>
        <dbReference type="EMBL" id="KAK8834247.1"/>
    </source>
</evidence>
<keyword evidence="4" id="KW-0812">Transmembrane</keyword>
<reference evidence="13 15" key="1">
    <citation type="submission" date="2024-04" db="EMBL/GenBank/DDBJ databases">
        <title>Tritrichomonas musculus Genome.</title>
        <authorList>
            <person name="Alves-Ferreira E."/>
            <person name="Grigg M."/>
            <person name="Lorenzi H."/>
            <person name="Galac M."/>
        </authorList>
    </citation>
    <scope>NUCLEOTIDE SEQUENCE [LARGE SCALE GENOMIC DNA]</scope>
    <source>
        <strain evidence="13 15">EAF2021</strain>
    </source>
</reference>
<keyword evidence="6" id="KW-0547">Nucleotide-binding</keyword>
<dbReference type="PROSITE" id="PS50125">
    <property type="entry name" value="GUANYLATE_CYCLASE_2"/>
    <property type="match status" value="1"/>
</dbReference>
<evidence type="ECO:0000256" key="3">
    <source>
        <dbReference type="ARBA" id="ARBA00012201"/>
    </source>
</evidence>
<keyword evidence="15" id="KW-1185">Reference proteome</keyword>
<keyword evidence="5" id="KW-0479">Metal-binding</keyword>
<evidence type="ECO:0000256" key="11">
    <source>
        <dbReference type="ARBA" id="ARBA00023239"/>
    </source>
</evidence>
<dbReference type="Proteomes" id="UP001470230">
    <property type="component" value="Unassembled WGS sequence"/>
</dbReference>
<dbReference type="Pfam" id="PF00211">
    <property type="entry name" value="Guanylate_cyc"/>
    <property type="match status" value="1"/>
</dbReference>
<dbReference type="EMBL" id="JAPFFF010000056">
    <property type="protein sequence ID" value="KAK8838290.1"/>
    <property type="molecule type" value="Genomic_DNA"/>
</dbReference>
<feature type="domain" description="Guanylate cyclase" evidence="12">
    <location>
        <begin position="1"/>
        <end position="104"/>
    </location>
</feature>
<evidence type="ECO:0000256" key="6">
    <source>
        <dbReference type="ARBA" id="ARBA00022741"/>
    </source>
</evidence>
<accession>A0ABR2GJY0</accession>
<evidence type="ECO:0000256" key="7">
    <source>
        <dbReference type="ARBA" id="ARBA00022840"/>
    </source>
</evidence>
<evidence type="ECO:0000256" key="2">
    <source>
        <dbReference type="ARBA" id="ARBA00004141"/>
    </source>
</evidence>
<dbReference type="EC" id="4.6.1.1" evidence="3"/>
<evidence type="ECO:0000313" key="14">
    <source>
        <dbReference type="EMBL" id="KAK8838290.1"/>
    </source>
</evidence>
<evidence type="ECO:0000256" key="10">
    <source>
        <dbReference type="ARBA" id="ARBA00023136"/>
    </source>
</evidence>
<evidence type="ECO:0000256" key="8">
    <source>
        <dbReference type="ARBA" id="ARBA00022842"/>
    </source>
</evidence>
<sequence>MKSLSTLFEVFDEAARKYSLITKIKLIGVIYMAAAGLFFDDISPKNHANNIVKFGLDCLSELEEINMKLNACLQLRVGINSGGPILAGVLGTDKPVFDIIGDPK</sequence>
<evidence type="ECO:0000256" key="4">
    <source>
        <dbReference type="ARBA" id="ARBA00022692"/>
    </source>
</evidence>
<dbReference type="PANTHER" id="PTHR45627:SF12">
    <property type="entry name" value="ADENYLATE CYCLASE TYPE 2"/>
    <property type="match status" value="1"/>
</dbReference>
<keyword evidence="8" id="KW-0460">Magnesium</keyword>
<evidence type="ECO:0000256" key="5">
    <source>
        <dbReference type="ARBA" id="ARBA00022723"/>
    </source>
</evidence>
<comment type="subcellular location">
    <subcellularLocation>
        <location evidence="2">Membrane</location>
        <topology evidence="2">Multi-pass membrane protein</topology>
    </subcellularLocation>
</comment>
<keyword evidence="10" id="KW-0472">Membrane</keyword>
<name>A0ABR2GJY0_9EUKA</name>
<dbReference type="InterPro" id="IPR001054">
    <property type="entry name" value="A/G_cyclase"/>
</dbReference>
<protein>
    <recommendedName>
        <fullName evidence="3">adenylate cyclase</fullName>
        <ecNumber evidence="3">4.6.1.1</ecNumber>
    </recommendedName>
</protein>
<keyword evidence="9" id="KW-1133">Transmembrane helix</keyword>
<evidence type="ECO:0000256" key="9">
    <source>
        <dbReference type="ARBA" id="ARBA00022989"/>
    </source>
</evidence>
<dbReference type="Gene3D" id="3.30.70.1230">
    <property type="entry name" value="Nucleotide cyclase"/>
    <property type="match status" value="1"/>
</dbReference>
<evidence type="ECO:0000256" key="1">
    <source>
        <dbReference type="ARBA" id="ARBA00001593"/>
    </source>
</evidence>
<dbReference type="CDD" id="cd07302">
    <property type="entry name" value="CHD"/>
    <property type="match status" value="1"/>
</dbReference>
<evidence type="ECO:0000259" key="12">
    <source>
        <dbReference type="PROSITE" id="PS50125"/>
    </source>
</evidence>
<evidence type="ECO:0000313" key="15">
    <source>
        <dbReference type="Proteomes" id="UP001470230"/>
    </source>
</evidence>
<dbReference type="EMBL" id="JAPFFF010000457">
    <property type="protein sequence ID" value="KAK8834247.1"/>
    <property type="molecule type" value="Genomic_DNA"/>
</dbReference>
<organism evidence="13 15">
    <name type="scientific">Tritrichomonas musculus</name>
    <dbReference type="NCBI Taxonomy" id="1915356"/>
    <lineage>
        <taxon>Eukaryota</taxon>
        <taxon>Metamonada</taxon>
        <taxon>Parabasalia</taxon>
        <taxon>Tritrichomonadida</taxon>
        <taxon>Tritrichomonadidae</taxon>
        <taxon>Tritrichomonas</taxon>
    </lineage>
</organism>
<keyword evidence="11" id="KW-0456">Lyase</keyword>